<dbReference type="AlphaFoldDB" id="A0A0N4ZAN3"/>
<dbReference type="WBParaSite" id="PTRK_0000453700.1">
    <property type="protein sequence ID" value="PTRK_0000453700.1"/>
    <property type="gene ID" value="PTRK_0000453700"/>
</dbReference>
<feature type="transmembrane region" description="Helical" evidence="1">
    <location>
        <begin position="237"/>
        <end position="255"/>
    </location>
</feature>
<feature type="transmembrane region" description="Helical" evidence="1">
    <location>
        <begin position="116"/>
        <end position="136"/>
    </location>
</feature>
<feature type="transmembrane region" description="Helical" evidence="1">
    <location>
        <begin position="42"/>
        <end position="59"/>
    </location>
</feature>
<name>A0A0N4ZAN3_PARTI</name>
<keyword evidence="1" id="KW-0472">Membrane</keyword>
<reference evidence="3" key="1">
    <citation type="submission" date="2017-02" db="UniProtKB">
        <authorList>
            <consortium name="WormBaseParasite"/>
        </authorList>
    </citation>
    <scope>IDENTIFICATION</scope>
</reference>
<feature type="transmembrane region" description="Helical" evidence="1">
    <location>
        <begin position="159"/>
        <end position="183"/>
    </location>
</feature>
<evidence type="ECO:0000313" key="2">
    <source>
        <dbReference type="Proteomes" id="UP000038045"/>
    </source>
</evidence>
<keyword evidence="2" id="KW-1185">Reference proteome</keyword>
<sequence>MLLAGIFMIISNIFYHYIIVRFKLTNQSIQYVLAINISRQCILLGVHHVIIGIINFIIIDENRHYFSDTVCRLRSITELFLLYLFETTFAIRIVTFVLMLNYPITYRNRIDRIDKSILVLLPVFIFATGATTLFGIDSFSVNNFTYCSLYASFGKTYEAFYIGLIGLVVISSVPVLYLGGVAISKMKAVGSYKGSVIQLLNYEVTIFTGCWLVPNIAIFICYFIEIRRDQMSMIYDISSLALTVSGIVEFPFSVWKNRDVKYYFFQIMGRKKFASTPIVVLGKKTNFPERHHSSIPTIHRPSNVQRIL</sequence>
<dbReference type="Proteomes" id="UP000038045">
    <property type="component" value="Unplaced"/>
</dbReference>
<evidence type="ECO:0000256" key="1">
    <source>
        <dbReference type="SAM" id="Phobius"/>
    </source>
</evidence>
<keyword evidence="1" id="KW-1133">Transmembrane helix</keyword>
<evidence type="ECO:0000313" key="3">
    <source>
        <dbReference type="WBParaSite" id="PTRK_0000453700.1"/>
    </source>
</evidence>
<protein>
    <submittedName>
        <fullName evidence="3">G_PROTEIN_RECEP_F1_2 domain-containing protein</fullName>
    </submittedName>
</protein>
<feature type="transmembrane region" description="Helical" evidence="1">
    <location>
        <begin position="79"/>
        <end position="104"/>
    </location>
</feature>
<feature type="transmembrane region" description="Helical" evidence="1">
    <location>
        <begin position="204"/>
        <end position="225"/>
    </location>
</feature>
<keyword evidence="1" id="KW-0812">Transmembrane</keyword>
<proteinExistence type="predicted"/>
<organism evidence="2 3">
    <name type="scientific">Parastrongyloides trichosuri</name>
    <name type="common">Possum-specific nematode worm</name>
    <dbReference type="NCBI Taxonomy" id="131310"/>
    <lineage>
        <taxon>Eukaryota</taxon>
        <taxon>Metazoa</taxon>
        <taxon>Ecdysozoa</taxon>
        <taxon>Nematoda</taxon>
        <taxon>Chromadorea</taxon>
        <taxon>Rhabditida</taxon>
        <taxon>Tylenchina</taxon>
        <taxon>Panagrolaimomorpha</taxon>
        <taxon>Strongyloidoidea</taxon>
        <taxon>Strongyloididae</taxon>
        <taxon>Parastrongyloides</taxon>
    </lineage>
</organism>
<feature type="transmembrane region" description="Helical" evidence="1">
    <location>
        <begin position="6"/>
        <end position="22"/>
    </location>
</feature>
<accession>A0A0N4ZAN3</accession>